<feature type="domain" description="CBS" evidence="4">
    <location>
        <begin position="153"/>
        <end position="209"/>
    </location>
</feature>
<keyword evidence="1" id="KW-0677">Repeat</keyword>
<dbReference type="OrthoDB" id="9808528at2"/>
<proteinExistence type="predicted"/>
<dbReference type="InterPro" id="IPR000644">
    <property type="entry name" value="CBS_dom"/>
</dbReference>
<dbReference type="PROSITE" id="PS50042">
    <property type="entry name" value="CNMP_BINDING_3"/>
    <property type="match status" value="1"/>
</dbReference>
<gene>
    <name evidence="5" type="ORF">FBQ74_02635</name>
</gene>
<dbReference type="EMBL" id="CP039852">
    <property type="protein sequence ID" value="QCZ92435.1"/>
    <property type="molecule type" value="Genomic_DNA"/>
</dbReference>
<feature type="domain" description="CBS" evidence="4">
    <location>
        <begin position="217"/>
        <end position="274"/>
    </location>
</feature>
<dbReference type="Pfam" id="PF00571">
    <property type="entry name" value="CBS"/>
    <property type="match status" value="2"/>
</dbReference>
<dbReference type="InterPro" id="IPR018490">
    <property type="entry name" value="cNMP-bd_dom_sf"/>
</dbReference>
<evidence type="ECO:0000259" key="3">
    <source>
        <dbReference type="PROSITE" id="PS50042"/>
    </source>
</evidence>
<dbReference type="Gene3D" id="2.60.120.10">
    <property type="entry name" value="Jelly Rolls"/>
    <property type="match status" value="1"/>
</dbReference>
<dbReference type="PANTHER" id="PTHR48108">
    <property type="entry name" value="CBS DOMAIN-CONTAINING PROTEIN CBSX2, CHLOROPLASTIC"/>
    <property type="match status" value="1"/>
</dbReference>
<dbReference type="AlphaFoldDB" id="A0A5B7YAJ6"/>
<dbReference type="CDD" id="cd05401">
    <property type="entry name" value="NT_GlnE_GlnD_like"/>
    <property type="match status" value="1"/>
</dbReference>
<dbReference type="PROSITE" id="PS51371">
    <property type="entry name" value="CBS"/>
    <property type="match status" value="2"/>
</dbReference>
<evidence type="ECO:0000313" key="5">
    <source>
        <dbReference type="EMBL" id="QCZ92435.1"/>
    </source>
</evidence>
<dbReference type="PANTHER" id="PTHR48108:SF31">
    <property type="entry name" value="CBS DOMAIN AND CYCLIC NUCLEOTIDE-REGULATED NUCLEOTIDYLTRANSFERASE"/>
    <property type="match status" value="1"/>
</dbReference>
<name>A0A5B7YAJ6_9ALTE</name>
<feature type="domain" description="Cyclic nucleotide-binding" evidence="3">
    <location>
        <begin position="17"/>
        <end position="97"/>
    </location>
</feature>
<dbReference type="KEGG" id="salk:FBQ74_02635"/>
<dbReference type="Pfam" id="PF10335">
    <property type="entry name" value="DUF294_C"/>
    <property type="match status" value="1"/>
</dbReference>
<accession>A0A5B7YAJ6</accession>
<dbReference type="InterPro" id="IPR018821">
    <property type="entry name" value="DUF294_put_nucleoTrafse_sb-bd"/>
</dbReference>
<evidence type="ECO:0000256" key="1">
    <source>
        <dbReference type="ARBA" id="ARBA00022737"/>
    </source>
</evidence>
<dbReference type="SMART" id="SM00116">
    <property type="entry name" value="CBS"/>
    <property type="match status" value="2"/>
</dbReference>
<evidence type="ECO:0000259" key="4">
    <source>
        <dbReference type="PROSITE" id="PS51371"/>
    </source>
</evidence>
<keyword evidence="6" id="KW-1185">Reference proteome</keyword>
<dbReference type="GO" id="GO:0008773">
    <property type="term" value="F:[protein-PII] uridylyltransferase activity"/>
    <property type="evidence" value="ECO:0007669"/>
    <property type="project" value="InterPro"/>
</dbReference>
<evidence type="ECO:0000313" key="6">
    <source>
        <dbReference type="Proteomes" id="UP000304912"/>
    </source>
</evidence>
<sequence>MTTASPQIVDFLSRAAPFENLSDDALQVLVHHTSIIYLSAQNVSSLIPSDSTDLYLIENGQFTVKKGQGSAQHLSEGDFFNYSAQIDDNHDPLTVNVDEAGLICVISAKGFNEARQNADVEVFFRTLESDTLQSHALQSSNSIWLYKPLHEAITQSPITTTVDTTIHNAAQTMSEHGVSSLLIVQNDKLAGIVTDRDLRNRVVAAALDVTLPVSEVMTPAPAMIDEQQTLFDAMTLMTERNIHHLPVTRKNTHEPVGIITASDVIRLQRANVLFIIGELVKATSLYELTRLAWQIPHYFASHARRPGDFDIAGKVLSQATDIMTRKLIDFYCHEHGEAPVRWCWLVYGSQAREDQTMGSDQDNGLLLADTPDKAQSEWFAGMAEYVCKGLAKCGIRLCDGNIMASNPALRLSLSHAIEEAQQWVAQPTPSAILDFNIFLDVRPVAGERRLFEALQKARLPLFSDSIFLAALARSTADMSVPLSMFQKFVFSKKAPVNDAIDIKTGAVAIINNLARLYALAARLTQSGTVARLNALPADSYMSQRDAKNLKEIWLFLGRLRWRHQLSNNTTDNFVRVSQLSSIEKHQLKAAFKTIARAQQAAVMHFSGGMG</sequence>
<dbReference type="InterPro" id="IPR046342">
    <property type="entry name" value="CBS_dom_sf"/>
</dbReference>
<organism evidence="5 6">
    <name type="scientific">Salinimonas iocasae</name>
    <dbReference type="NCBI Taxonomy" id="2572577"/>
    <lineage>
        <taxon>Bacteria</taxon>
        <taxon>Pseudomonadati</taxon>
        <taxon>Pseudomonadota</taxon>
        <taxon>Gammaproteobacteria</taxon>
        <taxon>Alteromonadales</taxon>
        <taxon>Alteromonadaceae</taxon>
        <taxon>Alteromonas/Salinimonas group</taxon>
        <taxon>Salinimonas</taxon>
    </lineage>
</organism>
<dbReference type="InterPro" id="IPR005105">
    <property type="entry name" value="GlnD_Uridyltrans_N"/>
</dbReference>
<dbReference type="SUPFAM" id="SSF51206">
    <property type="entry name" value="cAMP-binding domain-like"/>
    <property type="match status" value="1"/>
</dbReference>
<reference evidence="5 6" key="1">
    <citation type="submission" date="2019-04" db="EMBL/GenBank/DDBJ databases">
        <title>Salinimonas iocasae sp. nov., a halophilic bacterium isolated from the outer tube casing of tubeworms in Okinawa Trough.</title>
        <authorList>
            <person name="Zhang H."/>
            <person name="Wang H."/>
            <person name="Li C."/>
        </authorList>
    </citation>
    <scope>NUCLEOTIDE SEQUENCE [LARGE SCALE GENOMIC DNA]</scope>
    <source>
        <strain evidence="5 6">KX18D6</strain>
    </source>
</reference>
<dbReference type="CDD" id="cd04587">
    <property type="entry name" value="CBS_pair_CAP-ED_NT_Pol-beta-like_DUF294_assoc"/>
    <property type="match status" value="1"/>
</dbReference>
<dbReference type="InterPro" id="IPR014710">
    <property type="entry name" value="RmlC-like_jellyroll"/>
</dbReference>
<dbReference type="RefSeq" id="WP_139755189.1">
    <property type="nucleotide sequence ID" value="NZ_CP039852.1"/>
</dbReference>
<dbReference type="Proteomes" id="UP000304912">
    <property type="component" value="Chromosome"/>
</dbReference>
<dbReference type="InterPro" id="IPR051462">
    <property type="entry name" value="CBS_domain-containing"/>
</dbReference>
<dbReference type="SUPFAM" id="SSF54631">
    <property type="entry name" value="CBS-domain pair"/>
    <property type="match status" value="1"/>
</dbReference>
<keyword evidence="2" id="KW-0129">CBS domain</keyword>
<evidence type="ECO:0000256" key="2">
    <source>
        <dbReference type="PROSITE-ProRule" id="PRU00703"/>
    </source>
</evidence>
<dbReference type="Gene3D" id="3.10.580.10">
    <property type="entry name" value="CBS-domain"/>
    <property type="match status" value="1"/>
</dbReference>
<dbReference type="Pfam" id="PF03445">
    <property type="entry name" value="DUF294"/>
    <property type="match status" value="1"/>
</dbReference>
<dbReference type="InterPro" id="IPR000595">
    <property type="entry name" value="cNMP-bd_dom"/>
</dbReference>
<protein>
    <submittedName>
        <fullName evidence="5">CBS domain-containing protein</fullName>
    </submittedName>
</protein>